<reference evidence="7" key="1">
    <citation type="journal article" date="2021" name="PeerJ">
        <title>Extensive microbial diversity within the chicken gut microbiome revealed by metagenomics and culture.</title>
        <authorList>
            <person name="Gilroy R."/>
            <person name="Ravi A."/>
            <person name="Getino M."/>
            <person name="Pursley I."/>
            <person name="Horton D.L."/>
            <person name="Alikhan N.F."/>
            <person name="Baker D."/>
            <person name="Gharbi K."/>
            <person name="Hall N."/>
            <person name="Watson M."/>
            <person name="Adriaenssens E.M."/>
            <person name="Foster-Nyarko E."/>
            <person name="Jarju S."/>
            <person name="Secka A."/>
            <person name="Antonio M."/>
            <person name="Oren A."/>
            <person name="Chaudhuri R.R."/>
            <person name="La Ragione R."/>
            <person name="Hildebrand F."/>
            <person name="Pallen M.J."/>
        </authorList>
    </citation>
    <scope>NUCLEOTIDE SEQUENCE</scope>
    <source>
        <strain evidence="7">ChiHjej10B9-743</strain>
    </source>
</reference>
<evidence type="ECO:0000256" key="2">
    <source>
        <dbReference type="ARBA" id="ARBA00012274"/>
    </source>
</evidence>
<gene>
    <name evidence="7" type="ORF">IAA42_01135</name>
</gene>
<keyword evidence="4" id="KW-0547">Nucleotide-binding</keyword>
<dbReference type="GO" id="GO:0000166">
    <property type="term" value="F:nucleotide binding"/>
    <property type="evidence" value="ECO:0007669"/>
    <property type="project" value="UniProtKB-KW"/>
</dbReference>
<evidence type="ECO:0000259" key="6">
    <source>
        <dbReference type="Pfam" id="PF12637"/>
    </source>
</evidence>
<keyword evidence="3" id="KW-0237">DNA synthesis</keyword>
<dbReference type="AlphaFoldDB" id="A0A9D1ZAH7"/>
<dbReference type="GO" id="GO:0004748">
    <property type="term" value="F:ribonucleoside-diphosphate reductase activity, thioredoxin disulfide as acceptor"/>
    <property type="evidence" value="ECO:0007669"/>
    <property type="project" value="UniProtKB-EC"/>
</dbReference>
<evidence type="ECO:0000256" key="4">
    <source>
        <dbReference type="ARBA" id="ARBA00022741"/>
    </source>
</evidence>
<dbReference type="InterPro" id="IPR024434">
    <property type="entry name" value="TSCPD_dom"/>
</dbReference>
<evidence type="ECO:0000256" key="5">
    <source>
        <dbReference type="ARBA" id="ARBA00047754"/>
    </source>
</evidence>
<dbReference type="EMBL" id="DXCP01000005">
    <property type="protein sequence ID" value="HIY79032.1"/>
    <property type="molecule type" value="Genomic_DNA"/>
</dbReference>
<evidence type="ECO:0000313" key="8">
    <source>
        <dbReference type="Proteomes" id="UP000824133"/>
    </source>
</evidence>
<evidence type="ECO:0000313" key="7">
    <source>
        <dbReference type="EMBL" id="HIY79032.1"/>
    </source>
</evidence>
<comment type="catalytic activity">
    <reaction evidence="5">
        <text>a 2'-deoxyribonucleoside 5'-diphosphate + [thioredoxin]-disulfide + H2O = a ribonucleoside 5'-diphosphate + [thioredoxin]-dithiol</text>
        <dbReference type="Rhea" id="RHEA:23252"/>
        <dbReference type="Rhea" id="RHEA-COMP:10698"/>
        <dbReference type="Rhea" id="RHEA-COMP:10700"/>
        <dbReference type="ChEBI" id="CHEBI:15377"/>
        <dbReference type="ChEBI" id="CHEBI:29950"/>
        <dbReference type="ChEBI" id="CHEBI:50058"/>
        <dbReference type="ChEBI" id="CHEBI:57930"/>
        <dbReference type="ChEBI" id="CHEBI:73316"/>
        <dbReference type="EC" id="1.17.4.1"/>
    </reaction>
</comment>
<dbReference type="EC" id="1.17.4.1" evidence="2"/>
<evidence type="ECO:0000256" key="3">
    <source>
        <dbReference type="ARBA" id="ARBA00022634"/>
    </source>
</evidence>
<dbReference type="GO" id="GO:0071897">
    <property type="term" value="P:DNA biosynthetic process"/>
    <property type="evidence" value="ECO:0007669"/>
    <property type="project" value="UniProtKB-KW"/>
</dbReference>
<feature type="domain" description="TSCPD" evidence="6">
    <location>
        <begin position="5"/>
        <end position="81"/>
    </location>
</feature>
<dbReference type="InterPro" id="IPR023806">
    <property type="entry name" value="CHP03905"/>
</dbReference>
<dbReference type="NCBIfam" id="TIGR03905">
    <property type="entry name" value="TIGR03905_4_Cys"/>
    <property type="match status" value="1"/>
</dbReference>
<proteinExistence type="inferred from homology"/>
<comment type="similarity">
    <text evidence="1">Belongs to the ribonucleoside diphosphate reductase class-2 family.</text>
</comment>
<comment type="caution">
    <text evidence="7">The sequence shown here is derived from an EMBL/GenBank/DDBJ whole genome shotgun (WGS) entry which is preliminary data.</text>
</comment>
<organism evidence="7 8">
    <name type="scientific">Candidatus Olsenella excrementavium</name>
    <dbReference type="NCBI Taxonomy" id="2838709"/>
    <lineage>
        <taxon>Bacteria</taxon>
        <taxon>Bacillati</taxon>
        <taxon>Actinomycetota</taxon>
        <taxon>Coriobacteriia</taxon>
        <taxon>Coriobacteriales</taxon>
        <taxon>Atopobiaceae</taxon>
        <taxon>Olsenella</taxon>
    </lineage>
</organism>
<evidence type="ECO:0000256" key="1">
    <source>
        <dbReference type="ARBA" id="ARBA00007405"/>
    </source>
</evidence>
<sequence>MHFDYTPRGVCSRAIHIDLSDDGKTIEQVSFEGGCNGNLKAVSKLVAGHSVDEIVGILAGNTCGPRPTSCADQLSRALTEAAASVQA</sequence>
<protein>
    <recommendedName>
        <fullName evidence="2">ribonucleoside-diphosphate reductase</fullName>
        <ecNumber evidence="2">1.17.4.1</ecNumber>
    </recommendedName>
</protein>
<accession>A0A9D1ZAH7</accession>
<reference evidence="7" key="2">
    <citation type="submission" date="2021-04" db="EMBL/GenBank/DDBJ databases">
        <authorList>
            <person name="Gilroy R."/>
        </authorList>
    </citation>
    <scope>NUCLEOTIDE SEQUENCE</scope>
    <source>
        <strain evidence="7">ChiHjej10B9-743</strain>
    </source>
</reference>
<dbReference type="Proteomes" id="UP000824133">
    <property type="component" value="Unassembled WGS sequence"/>
</dbReference>
<name>A0A9D1ZAH7_9ACTN</name>
<dbReference type="Pfam" id="PF12637">
    <property type="entry name" value="TSCPD"/>
    <property type="match status" value="1"/>
</dbReference>